<evidence type="ECO:0000259" key="2">
    <source>
        <dbReference type="Pfam" id="PF04116"/>
    </source>
</evidence>
<keyword evidence="1" id="KW-0472">Membrane</keyword>
<dbReference type="GO" id="GO:0008610">
    <property type="term" value="P:lipid biosynthetic process"/>
    <property type="evidence" value="ECO:0007669"/>
    <property type="project" value="InterPro"/>
</dbReference>
<feature type="domain" description="Fatty acid hydroxylase" evidence="2">
    <location>
        <begin position="91"/>
        <end position="222"/>
    </location>
</feature>
<protein>
    <submittedName>
        <fullName evidence="3">Fatty acid hydroxylase</fullName>
    </submittedName>
</protein>
<reference evidence="3" key="1">
    <citation type="submission" date="2020-06" db="EMBL/GenBank/DDBJ databases">
        <authorList>
            <consortium name="Plant Systems Biology data submission"/>
        </authorList>
    </citation>
    <scope>NUCLEOTIDE SEQUENCE</scope>
    <source>
        <strain evidence="3">D6</strain>
    </source>
</reference>
<evidence type="ECO:0000313" key="4">
    <source>
        <dbReference type="Proteomes" id="UP001153069"/>
    </source>
</evidence>
<gene>
    <name evidence="3" type="ORF">SEMRO_30_G019510.1</name>
</gene>
<evidence type="ECO:0000256" key="1">
    <source>
        <dbReference type="SAM" id="Phobius"/>
    </source>
</evidence>
<comment type="caution">
    <text evidence="3">The sequence shown here is derived from an EMBL/GenBank/DDBJ whole genome shotgun (WGS) entry which is preliminary data.</text>
</comment>
<organism evidence="3 4">
    <name type="scientific">Seminavis robusta</name>
    <dbReference type="NCBI Taxonomy" id="568900"/>
    <lineage>
        <taxon>Eukaryota</taxon>
        <taxon>Sar</taxon>
        <taxon>Stramenopiles</taxon>
        <taxon>Ochrophyta</taxon>
        <taxon>Bacillariophyta</taxon>
        <taxon>Bacillariophyceae</taxon>
        <taxon>Bacillariophycidae</taxon>
        <taxon>Naviculales</taxon>
        <taxon>Naviculaceae</taxon>
        <taxon>Seminavis</taxon>
    </lineage>
</organism>
<sequence>MATRIDEISLSTAGGSIAQKMDPASTMMEETAPEELELVPTTYAQAFQIFFFSSHGTGPLLVSISLVIMLATRMMLLGPLSWMDAAVFMGSIVFWSIQEHFLHAQVLHSKVDWYGKQIHQAHHDKPYFNITIDPAPMMLIWMATAGALLRCLFPLPIAISATLGYAMAGLFYEWAHFIVHTKVRPGSAFMKQVRDNHMRHHQIDTKYWFAFSLPLVDDLFGTNPDVRQVVKQKRAAAKMAKTHTKQS</sequence>
<keyword evidence="4" id="KW-1185">Reference proteome</keyword>
<dbReference type="OrthoDB" id="539959at2759"/>
<feature type="transmembrane region" description="Helical" evidence="1">
    <location>
        <begin position="147"/>
        <end position="172"/>
    </location>
</feature>
<feature type="transmembrane region" description="Helical" evidence="1">
    <location>
        <begin position="76"/>
        <end position="97"/>
    </location>
</feature>
<dbReference type="Proteomes" id="UP001153069">
    <property type="component" value="Unassembled WGS sequence"/>
</dbReference>
<dbReference type="GO" id="GO:0005506">
    <property type="term" value="F:iron ion binding"/>
    <property type="evidence" value="ECO:0007669"/>
    <property type="project" value="InterPro"/>
</dbReference>
<dbReference type="EMBL" id="CAICTM010000030">
    <property type="protein sequence ID" value="CAB9498008.1"/>
    <property type="molecule type" value="Genomic_DNA"/>
</dbReference>
<feature type="transmembrane region" description="Helical" evidence="1">
    <location>
        <begin position="46"/>
        <end position="69"/>
    </location>
</feature>
<dbReference type="Pfam" id="PF04116">
    <property type="entry name" value="FA_hydroxylase"/>
    <property type="match status" value="1"/>
</dbReference>
<keyword evidence="1" id="KW-0812">Transmembrane</keyword>
<name>A0A9N8H0Y9_9STRA</name>
<evidence type="ECO:0000313" key="3">
    <source>
        <dbReference type="EMBL" id="CAB9498008.1"/>
    </source>
</evidence>
<dbReference type="AlphaFoldDB" id="A0A9N8H0Y9"/>
<keyword evidence="1" id="KW-1133">Transmembrane helix</keyword>
<dbReference type="InterPro" id="IPR006694">
    <property type="entry name" value="Fatty_acid_hydroxylase"/>
</dbReference>
<dbReference type="GO" id="GO:0016491">
    <property type="term" value="F:oxidoreductase activity"/>
    <property type="evidence" value="ECO:0007669"/>
    <property type="project" value="InterPro"/>
</dbReference>
<accession>A0A9N8H0Y9</accession>
<proteinExistence type="predicted"/>